<gene>
    <name evidence="2" type="ORF">HZZ10_17715</name>
</gene>
<reference evidence="2 3" key="1">
    <citation type="submission" date="2020-07" db="EMBL/GenBank/DDBJ databases">
        <title>MOT database genomes.</title>
        <authorList>
            <person name="Joseph S."/>
            <person name="Aduse-Opoku J."/>
            <person name="Hashim A."/>
            <person name="Wade W."/>
            <person name="Curtis M."/>
        </authorList>
    </citation>
    <scope>NUCLEOTIDE SEQUENCE [LARGE SCALE GENOMIC DNA]</scope>
    <source>
        <strain evidence="2 3">DSM 100099</strain>
    </source>
</reference>
<dbReference type="InterPro" id="IPR013766">
    <property type="entry name" value="Thioredoxin_domain"/>
</dbReference>
<dbReference type="InterPro" id="IPR036249">
    <property type="entry name" value="Thioredoxin-like_sf"/>
</dbReference>
<sequence length="168" mass="17702">MTSLLTTTGGRAVLLVVLLGIVSAAWWVRAQRSGTVRSVRPSRGSAPPADLLLLDAVQAAGATIGRRATFVQLSSEVCTPCRRTAAVLSRLVDDAPGVAHVELDAAQHPELVRTLRVLRTPTVIVLDGAGLERGRSSGAMTPTQALVALDVVPEVEAQRPARSETRRA</sequence>
<dbReference type="RefSeq" id="WP_179914525.1">
    <property type="nucleotide sequence ID" value="NZ_JACBYE010000068.1"/>
</dbReference>
<comment type="caution">
    <text evidence="2">The sequence shown here is derived from an EMBL/GenBank/DDBJ whole genome shotgun (WGS) entry which is preliminary data.</text>
</comment>
<dbReference type="Proteomes" id="UP000561011">
    <property type="component" value="Unassembled WGS sequence"/>
</dbReference>
<dbReference type="Pfam" id="PF00085">
    <property type="entry name" value="Thioredoxin"/>
    <property type="match status" value="1"/>
</dbReference>
<evidence type="ECO:0000259" key="1">
    <source>
        <dbReference type="Pfam" id="PF00085"/>
    </source>
</evidence>
<dbReference type="CDD" id="cd02947">
    <property type="entry name" value="TRX_family"/>
    <property type="match status" value="1"/>
</dbReference>
<proteinExistence type="predicted"/>
<evidence type="ECO:0000313" key="3">
    <source>
        <dbReference type="Proteomes" id="UP000561011"/>
    </source>
</evidence>
<dbReference type="SUPFAM" id="SSF52833">
    <property type="entry name" value="Thioredoxin-like"/>
    <property type="match status" value="1"/>
</dbReference>
<dbReference type="EMBL" id="JACBYE010000068">
    <property type="protein sequence ID" value="NYS95346.1"/>
    <property type="molecule type" value="Genomic_DNA"/>
</dbReference>
<protein>
    <submittedName>
        <fullName evidence="2">Thioredoxin family protein</fullName>
    </submittedName>
</protein>
<accession>A0A853EX62</accession>
<feature type="domain" description="Thioredoxin" evidence="1">
    <location>
        <begin position="68"/>
        <end position="140"/>
    </location>
</feature>
<keyword evidence="3" id="KW-1185">Reference proteome</keyword>
<name>A0A853EX62_9MICO</name>
<evidence type="ECO:0000313" key="2">
    <source>
        <dbReference type="EMBL" id="NYS95346.1"/>
    </source>
</evidence>
<dbReference type="AlphaFoldDB" id="A0A853EX62"/>
<organism evidence="2 3">
    <name type="scientific">Sanguibacter inulinus</name>
    <dbReference type="NCBI Taxonomy" id="60922"/>
    <lineage>
        <taxon>Bacteria</taxon>
        <taxon>Bacillati</taxon>
        <taxon>Actinomycetota</taxon>
        <taxon>Actinomycetes</taxon>
        <taxon>Micrococcales</taxon>
        <taxon>Sanguibacteraceae</taxon>
        <taxon>Sanguibacter</taxon>
    </lineage>
</organism>
<dbReference type="Gene3D" id="3.40.30.10">
    <property type="entry name" value="Glutaredoxin"/>
    <property type="match status" value="1"/>
</dbReference>